<organism evidence="1 2">
    <name type="scientific">Brachionus plicatilis</name>
    <name type="common">Marine rotifer</name>
    <name type="synonym">Brachionus muelleri</name>
    <dbReference type="NCBI Taxonomy" id="10195"/>
    <lineage>
        <taxon>Eukaryota</taxon>
        <taxon>Metazoa</taxon>
        <taxon>Spiralia</taxon>
        <taxon>Gnathifera</taxon>
        <taxon>Rotifera</taxon>
        <taxon>Eurotatoria</taxon>
        <taxon>Monogononta</taxon>
        <taxon>Pseudotrocha</taxon>
        <taxon>Ploima</taxon>
        <taxon>Brachionidae</taxon>
        <taxon>Brachionus</taxon>
    </lineage>
</organism>
<protein>
    <submittedName>
        <fullName evidence="1">Uncharacterized protein</fullName>
    </submittedName>
</protein>
<evidence type="ECO:0000313" key="1">
    <source>
        <dbReference type="EMBL" id="RNA16052.1"/>
    </source>
</evidence>
<comment type="caution">
    <text evidence="1">The sequence shown here is derived from an EMBL/GenBank/DDBJ whole genome shotgun (WGS) entry which is preliminary data.</text>
</comment>
<name>A0A3M7QXJ1_BRAPC</name>
<sequence length="128" mass="15347">MVFKNVNIWCHVVPVFLFTNSEERVYYNWNIRYQWNIFVTEMLVNFFSTLTISKCFSSLLFRNCQNQKCITKRKQATCINSNRDYLSYRKCTNYLNKQAHVKYQFTINGSKIKSLFSNSTESKFSKKP</sequence>
<dbReference type="Proteomes" id="UP000276133">
    <property type="component" value="Unassembled WGS sequence"/>
</dbReference>
<dbReference type="EMBL" id="REGN01004818">
    <property type="protein sequence ID" value="RNA16052.1"/>
    <property type="molecule type" value="Genomic_DNA"/>
</dbReference>
<accession>A0A3M7QXJ1</accession>
<evidence type="ECO:0000313" key="2">
    <source>
        <dbReference type="Proteomes" id="UP000276133"/>
    </source>
</evidence>
<gene>
    <name evidence="1" type="ORF">BpHYR1_048574</name>
</gene>
<keyword evidence="2" id="KW-1185">Reference proteome</keyword>
<reference evidence="1 2" key="1">
    <citation type="journal article" date="2018" name="Sci. Rep.">
        <title>Genomic signatures of local adaptation to the degree of environmental predictability in rotifers.</title>
        <authorList>
            <person name="Franch-Gras L."/>
            <person name="Hahn C."/>
            <person name="Garcia-Roger E.M."/>
            <person name="Carmona M.J."/>
            <person name="Serra M."/>
            <person name="Gomez A."/>
        </authorList>
    </citation>
    <scope>NUCLEOTIDE SEQUENCE [LARGE SCALE GENOMIC DNA]</scope>
    <source>
        <strain evidence="1">HYR1</strain>
    </source>
</reference>
<dbReference type="AlphaFoldDB" id="A0A3M7QXJ1"/>
<proteinExistence type="predicted"/>